<keyword evidence="2" id="KW-1185">Reference proteome</keyword>
<name>A0AAV8XCN5_9CUCU</name>
<comment type="caution">
    <text evidence="1">The sequence shown here is derived from an EMBL/GenBank/DDBJ whole genome shotgun (WGS) entry which is preliminary data.</text>
</comment>
<reference evidence="1" key="1">
    <citation type="journal article" date="2023" name="Insect Mol. Biol.">
        <title>Genome sequencing provides insights into the evolution of gene families encoding plant cell wall-degrading enzymes in longhorned beetles.</title>
        <authorList>
            <person name="Shin N.R."/>
            <person name="Okamura Y."/>
            <person name="Kirsch R."/>
            <person name="Pauchet Y."/>
        </authorList>
    </citation>
    <scope>NUCLEOTIDE SEQUENCE</scope>
    <source>
        <strain evidence="1">AMC_N1</strain>
    </source>
</reference>
<evidence type="ECO:0000313" key="1">
    <source>
        <dbReference type="EMBL" id="KAJ8936216.1"/>
    </source>
</evidence>
<proteinExistence type="predicted"/>
<dbReference type="Proteomes" id="UP001162162">
    <property type="component" value="Unassembled WGS sequence"/>
</dbReference>
<accession>A0AAV8XCN5</accession>
<organism evidence="1 2">
    <name type="scientific">Aromia moschata</name>
    <dbReference type="NCBI Taxonomy" id="1265417"/>
    <lineage>
        <taxon>Eukaryota</taxon>
        <taxon>Metazoa</taxon>
        <taxon>Ecdysozoa</taxon>
        <taxon>Arthropoda</taxon>
        <taxon>Hexapoda</taxon>
        <taxon>Insecta</taxon>
        <taxon>Pterygota</taxon>
        <taxon>Neoptera</taxon>
        <taxon>Endopterygota</taxon>
        <taxon>Coleoptera</taxon>
        <taxon>Polyphaga</taxon>
        <taxon>Cucujiformia</taxon>
        <taxon>Chrysomeloidea</taxon>
        <taxon>Cerambycidae</taxon>
        <taxon>Cerambycinae</taxon>
        <taxon>Callichromatini</taxon>
        <taxon>Aromia</taxon>
    </lineage>
</organism>
<protein>
    <submittedName>
        <fullName evidence="1">Uncharacterized protein</fullName>
    </submittedName>
</protein>
<evidence type="ECO:0000313" key="2">
    <source>
        <dbReference type="Proteomes" id="UP001162162"/>
    </source>
</evidence>
<dbReference type="EMBL" id="JAPWTK010000770">
    <property type="protein sequence ID" value="KAJ8936216.1"/>
    <property type="molecule type" value="Genomic_DNA"/>
</dbReference>
<sequence length="131" mass="14801">MKQNIGRGEFSQFPNLSQTICQEDAVLTYVQHLNALYADFKIRFEDMLNMVIPQWIINPYGDVKETDVILQEELIRLSTNEEVKAVAAGDKGHRGTCPAQISIENISFVDEWQPKCMEEGCVGKGRHKATA</sequence>
<dbReference type="AlphaFoldDB" id="A0AAV8XCN5"/>
<gene>
    <name evidence="1" type="ORF">NQ318_016257</name>
</gene>